<protein>
    <submittedName>
        <fullName evidence="1">Uncharacterized protein</fullName>
    </submittedName>
</protein>
<sequence>MPRQSLSSQTSLSLSSPYLSATASRCCAMAVTFSRSMSLACC</sequence>
<evidence type="ECO:0000313" key="1">
    <source>
        <dbReference type="EMBL" id="JAD38150.1"/>
    </source>
</evidence>
<accession>A0A0A8ZN53</accession>
<organism evidence="1">
    <name type="scientific">Arundo donax</name>
    <name type="common">Giant reed</name>
    <name type="synonym">Donax arundinaceus</name>
    <dbReference type="NCBI Taxonomy" id="35708"/>
    <lineage>
        <taxon>Eukaryota</taxon>
        <taxon>Viridiplantae</taxon>
        <taxon>Streptophyta</taxon>
        <taxon>Embryophyta</taxon>
        <taxon>Tracheophyta</taxon>
        <taxon>Spermatophyta</taxon>
        <taxon>Magnoliopsida</taxon>
        <taxon>Liliopsida</taxon>
        <taxon>Poales</taxon>
        <taxon>Poaceae</taxon>
        <taxon>PACMAD clade</taxon>
        <taxon>Arundinoideae</taxon>
        <taxon>Arundineae</taxon>
        <taxon>Arundo</taxon>
    </lineage>
</organism>
<proteinExistence type="predicted"/>
<reference evidence="1" key="1">
    <citation type="submission" date="2014-09" db="EMBL/GenBank/DDBJ databases">
        <authorList>
            <person name="Magalhaes I.L.F."/>
            <person name="Oliveira U."/>
            <person name="Santos F.R."/>
            <person name="Vidigal T.H.D.A."/>
            <person name="Brescovit A.D."/>
            <person name="Santos A.J."/>
        </authorList>
    </citation>
    <scope>NUCLEOTIDE SEQUENCE</scope>
    <source>
        <tissue evidence="1">Shoot tissue taken approximately 20 cm above the soil surface</tissue>
    </source>
</reference>
<reference evidence="1" key="2">
    <citation type="journal article" date="2015" name="Data Brief">
        <title>Shoot transcriptome of the giant reed, Arundo donax.</title>
        <authorList>
            <person name="Barrero R.A."/>
            <person name="Guerrero F.D."/>
            <person name="Moolhuijzen P."/>
            <person name="Goolsby J.A."/>
            <person name="Tidwell J."/>
            <person name="Bellgard S.E."/>
            <person name="Bellgard M.I."/>
        </authorList>
    </citation>
    <scope>NUCLEOTIDE SEQUENCE</scope>
    <source>
        <tissue evidence="1">Shoot tissue taken approximately 20 cm above the soil surface</tissue>
    </source>
</reference>
<dbReference type="AlphaFoldDB" id="A0A0A8ZN53"/>
<dbReference type="EMBL" id="GBRH01259745">
    <property type="protein sequence ID" value="JAD38150.1"/>
    <property type="molecule type" value="Transcribed_RNA"/>
</dbReference>
<name>A0A0A8ZN53_ARUDO</name>